<dbReference type="InterPro" id="IPR050339">
    <property type="entry name" value="CC_SR_Kinase"/>
</dbReference>
<dbReference type="CDD" id="cd14046">
    <property type="entry name" value="STKc_EIF2AK4_GCN2_rpt2"/>
    <property type="match status" value="1"/>
</dbReference>
<proteinExistence type="inferred from homology"/>
<evidence type="ECO:0000256" key="7">
    <source>
        <dbReference type="ARBA" id="ARBA00023193"/>
    </source>
</evidence>
<evidence type="ECO:0000256" key="5">
    <source>
        <dbReference type="ARBA" id="ARBA00022777"/>
    </source>
</evidence>
<dbReference type="EC" id="2.7.11.1" evidence="1"/>
<dbReference type="InterPro" id="IPR011009">
    <property type="entry name" value="Kinase-like_dom_sf"/>
</dbReference>
<dbReference type="SMART" id="SM00220">
    <property type="entry name" value="S_TKc"/>
    <property type="match status" value="1"/>
</dbReference>
<accession>A0A0H5RA77</accession>
<dbReference type="AlphaFoldDB" id="A0A0H5RA77"/>
<dbReference type="PANTHER" id="PTHR11042">
    <property type="entry name" value="EUKARYOTIC TRANSLATION INITIATION FACTOR 2-ALPHA KINASE EIF2-ALPHA KINASE -RELATED"/>
    <property type="match status" value="1"/>
</dbReference>
<dbReference type="SUPFAM" id="SSF52954">
    <property type="entry name" value="Class II aaRS ABD-related"/>
    <property type="match status" value="1"/>
</dbReference>
<dbReference type="GO" id="GO:0005634">
    <property type="term" value="C:nucleus"/>
    <property type="evidence" value="ECO:0007669"/>
    <property type="project" value="TreeGrafter"/>
</dbReference>
<dbReference type="Gene3D" id="3.10.110.10">
    <property type="entry name" value="Ubiquitin Conjugating Enzyme"/>
    <property type="match status" value="1"/>
</dbReference>
<dbReference type="Gene3D" id="1.10.510.10">
    <property type="entry name" value="Transferase(Phosphotransferase) domain 1"/>
    <property type="match status" value="1"/>
</dbReference>
<dbReference type="GO" id="GO:0005829">
    <property type="term" value="C:cytosol"/>
    <property type="evidence" value="ECO:0007669"/>
    <property type="project" value="TreeGrafter"/>
</dbReference>
<dbReference type="GO" id="GO:0005524">
    <property type="term" value="F:ATP binding"/>
    <property type="evidence" value="ECO:0007669"/>
    <property type="project" value="UniProtKB-UniRule"/>
</dbReference>
<keyword evidence="5" id="KW-0418">Kinase</keyword>
<evidence type="ECO:0000256" key="9">
    <source>
        <dbReference type="ARBA" id="ARBA00047899"/>
    </source>
</evidence>
<keyword evidence="6 11" id="KW-0067">ATP-binding</keyword>
<evidence type="ECO:0000256" key="10">
    <source>
        <dbReference type="ARBA" id="ARBA00048679"/>
    </source>
</evidence>
<dbReference type="Gene3D" id="3.30.930.10">
    <property type="entry name" value="Bira Bifunctional Protein, Domain 2"/>
    <property type="match status" value="1"/>
</dbReference>
<dbReference type="FunFam" id="3.10.110.10:FF:000050">
    <property type="entry name" value="eIF-2-alpha kinase GCN2"/>
    <property type="match status" value="1"/>
</dbReference>
<evidence type="ECO:0000256" key="2">
    <source>
        <dbReference type="ARBA" id="ARBA00022527"/>
    </source>
</evidence>
<dbReference type="InterPro" id="IPR000719">
    <property type="entry name" value="Prot_kinase_dom"/>
</dbReference>
<reference evidence="14" key="1">
    <citation type="submission" date="2015-04" db="EMBL/GenBank/DDBJ databases">
        <title>The genome sequence of the plant pathogenic Rhizarian Plasmodiophora brassicae reveals insights in its biotrophic life cycle and the origin of chitin synthesis.</title>
        <authorList>
            <person name="Schwelm A."/>
            <person name="Fogelqvist J."/>
            <person name="Knaust A."/>
            <person name="Julke S."/>
            <person name="Lilja T."/>
            <person name="Dhandapani V."/>
            <person name="Bonilla-Rosso G."/>
            <person name="Karlsson M."/>
            <person name="Shevchenko A."/>
            <person name="Choi S.R."/>
            <person name="Kim H.G."/>
            <person name="Park J.Y."/>
            <person name="Lim Y.P."/>
            <person name="Ludwig-Muller J."/>
            <person name="Dixelius C."/>
        </authorList>
    </citation>
    <scope>NUCLEOTIDE SEQUENCE</scope>
    <source>
        <tissue evidence="14">Potato root galls</tissue>
    </source>
</reference>
<dbReference type="GO" id="GO:0004694">
    <property type="term" value="F:eukaryotic translation initiation factor 2alpha kinase activity"/>
    <property type="evidence" value="ECO:0007669"/>
    <property type="project" value="UniProtKB-ARBA"/>
</dbReference>
<dbReference type="SUPFAM" id="SSF56112">
    <property type="entry name" value="Protein kinase-like (PK-like)"/>
    <property type="match status" value="1"/>
</dbReference>
<evidence type="ECO:0000256" key="8">
    <source>
        <dbReference type="ARBA" id="ARBA00037982"/>
    </source>
</evidence>
<sequence length="1146" mass="128847">MRNKRGARQREKVSDMELARRLRVTEEQETEIEALQAIFAGLVNVDCDDVDVDHDFPRAFSITVVPHPAVPESNHSFVELVVRLSREYPVVVPHLIFRSSKGLSKSELDNLMDRICVQATRLLNEPMIYEIVTLIQEELRLHNQPETSLHEEMVQKQKQESEIIAETEKQREAQKVRLQQESNDKLAKIKATETLTSEAEQELRMQWLQSKSPICPPDPLAPEKLTETLHTVQMLLAHLLNVHFNDSGLSALVESGLIPSSIASLSASELSANIAEVSSKLHLWLPKVSPKSSLPSIEKQASALPSETHASRSRYQTDFIEMQSLGQGSFGRVTKVQNRLDGLYYAMKIINMRMRTEGDFRRILREVTALSRLSHPYVLRYYQAFIECVSDEAIVGQLYTKNGSGNEWDGKFEDVTRGSLDWSLSLHSDSLYLDGGPFQLEMSEQPNGLAPKQKNTYELFIQTEFCAQTLRETILSEARQIDPDQNWRRFRQILEGLAHIHSQGICHRDLKPGNIFVHPCGDVRIGDLGLATHFQITESIQTLNSPSLSPNEDGRLIDHTTAIGTMLYIAPEMLQTGSGNQRYDSKVDMYSLAIVLFEMWYPFHTAHERVAVLQNLRNRSGPIFPDGFQDAHPRQSQIIVWLLQLDPERRPSALELLQSNLLPPKLEDEYMKDALRTISNPNTPFYHRLLSELFNSQRPMPTDSAPVASEPSPLAAANPYLVAASRHCVISSVRAMFESHSGLERSGQLIQRPDASVTTDCRILLMDREGRLLDLRHDLRSDLEVQSESARYFQIGTVFRSAGAGRPIPKHITQADFDIVGSGAKSHYADAEIVSLLISLMDMFPILGEPRVYIGHVTLTSSILDMCNVPQNIRPAFLEFVKETQSGSGNRVDLFRQFLSRYQAQINVGLLISILSLKSNASEGIAQLRNYFIHKRNVLAALDELQAILAASLLFGVSLDRVEIAPLLSVSPGHYSGFVAKSFVISKGSRTCLTVGGRYDYVGPDLAARHGVGLSLAIEQLWEMVASYESQERRPGKTVATHCTDVFVASVGSDEVFEERLKIVGELYSTGINVGFLSSRSATLEEQQEMAAVRNAQWLLTIKDKYVQNSVKIRQLDSDKKQELDLARDEIVKFFAGSKHISSRRR</sequence>
<feature type="domain" description="RWD" evidence="13">
    <location>
        <begin position="30"/>
        <end position="142"/>
    </location>
</feature>
<dbReference type="InterPro" id="IPR006575">
    <property type="entry name" value="RWD_dom"/>
</dbReference>
<evidence type="ECO:0000313" key="14">
    <source>
        <dbReference type="EMBL" id="CRZ10988.1"/>
    </source>
</evidence>
<dbReference type="SMART" id="SM00591">
    <property type="entry name" value="RWD"/>
    <property type="match status" value="1"/>
</dbReference>
<dbReference type="Pfam" id="PF12745">
    <property type="entry name" value="HGTP_anticodon2"/>
    <property type="match status" value="1"/>
</dbReference>
<dbReference type="Gene3D" id="3.30.200.20">
    <property type="entry name" value="Phosphorylase Kinase, domain 1"/>
    <property type="match status" value="1"/>
</dbReference>
<name>A0A0H5RA77_9EUKA</name>
<feature type="domain" description="Protein kinase" evidence="12">
    <location>
        <begin position="319"/>
        <end position="662"/>
    </location>
</feature>
<dbReference type="Pfam" id="PF05773">
    <property type="entry name" value="RWD"/>
    <property type="match status" value="1"/>
</dbReference>
<dbReference type="Pfam" id="PF13393">
    <property type="entry name" value="tRNA-synt_His"/>
    <property type="match status" value="1"/>
</dbReference>
<dbReference type="PROSITE" id="PS00107">
    <property type="entry name" value="PROTEIN_KINASE_ATP"/>
    <property type="match status" value="1"/>
</dbReference>
<evidence type="ECO:0000256" key="1">
    <source>
        <dbReference type="ARBA" id="ARBA00012513"/>
    </source>
</evidence>
<dbReference type="Gene3D" id="3.40.50.800">
    <property type="entry name" value="Anticodon-binding domain"/>
    <property type="match status" value="1"/>
</dbReference>
<dbReference type="InterPro" id="IPR041715">
    <property type="entry name" value="HisRS-like_core"/>
</dbReference>
<dbReference type="GO" id="GO:0009893">
    <property type="term" value="P:positive regulation of metabolic process"/>
    <property type="evidence" value="ECO:0007669"/>
    <property type="project" value="UniProtKB-ARBA"/>
</dbReference>
<dbReference type="SUPFAM" id="SSF55681">
    <property type="entry name" value="Class II aaRS and biotin synthetases"/>
    <property type="match status" value="1"/>
</dbReference>
<keyword evidence="3" id="KW-0808">Transferase</keyword>
<dbReference type="GO" id="GO:0007165">
    <property type="term" value="P:signal transduction"/>
    <property type="evidence" value="ECO:0007669"/>
    <property type="project" value="UniProtKB-ARBA"/>
</dbReference>
<dbReference type="InterPro" id="IPR017441">
    <property type="entry name" value="Protein_kinase_ATP_BS"/>
</dbReference>
<dbReference type="InterPro" id="IPR045864">
    <property type="entry name" value="aa-tRNA-synth_II/BPL/LPL"/>
</dbReference>
<dbReference type="InterPro" id="IPR036621">
    <property type="entry name" value="Anticodon-bd_dom_sf"/>
</dbReference>
<organism evidence="14">
    <name type="scientific">Spongospora subterranea</name>
    <dbReference type="NCBI Taxonomy" id="70186"/>
    <lineage>
        <taxon>Eukaryota</taxon>
        <taxon>Sar</taxon>
        <taxon>Rhizaria</taxon>
        <taxon>Endomyxa</taxon>
        <taxon>Phytomyxea</taxon>
        <taxon>Plasmodiophorida</taxon>
        <taxon>Plasmodiophoridae</taxon>
        <taxon>Spongospora</taxon>
    </lineage>
</organism>
<dbReference type="InterPro" id="IPR016135">
    <property type="entry name" value="UBQ-conjugating_enzyme/RWD"/>
</dbReference>
<comment type="catalytic activity">
    <reaction evidence="10">
        <text>L-seryl-[protein] + ATP = O-phospho-L-seryl-[protein] + ADP + H(+)</text>
        <dbReference type="Rhea" id="RHEA:17989"/>
        <dbReference type="Rhea" id="RHEA-COMP:9863"/>
        <dbReference type="Rhea" id="RHEA-COMP:11604"/>
        <dbReference type="ChEBI" id="CHEBI:15378"/>
        <dbReference type="ChEBI" id="CHEBI:29999"/>
        <dbReference type="ChEBI" id="CHEBI:30616"/>
        <dbReference type="ChEBI" id="CHEBI:83421"/>
        <dbReference type="ChEBI" id="CHEBI:456216"/>
        <dbReference type="EC" id="2.7.11.1"/>
    </reaction>
</comment>
<evidence type="ECO:0000256" key="3">
    <source>
        <dbReference type="ARBA" id="ARBA00022679"/>
    </source>
</evidence>
<dbReference type="EMBL" id="HACM01010546">
    <property type="protein sequence ID" value="CRZ10988.1"/>
    <property type="molecule type" value="Transcribed_RNA"/>
</dbReference>
<keyword evidence="7" id="KW-0652">Protein synthesis inhibitor</keyword>
<evidence type="ECO:0000259" key="13">
    <source>
        <dbReference type="PROSITE" id="PS50908"/>
    </source>
</evidence>
<dbReference type="InterPro" id="IPR008271">
    <property type="entry name" value="Ser/Thr_kinase_AS"/>
</dbReference>
<evidence type="ECO:0000256" key="6">
    <source>
        <dbReference type="ARBA" id="ARBA00022840"/>
    </source>
</evidence>
<comment type="catalytic activity">
    <reaction evidence="9">
        <text>L-threonyl-[protein] + ATP = O-phospho-L-threonyl-[protein] + ADP + H(+)</text>
        <dbReference type="Rhea" id="RHEA:46608"/>
        <dbReference type="Rhea" id="RHEA-COMP:11060"/>
        <dbReference type="Rhea" id="RHEA-COMP:11605"/>
        <dbReference type="ChEBI" id="CHEBI:15378"/>
        <dbReference type="ChEBI" id="CHEBI:30013"/>
        <dbReference type="ChEBI" id="CHEBI:30616"/>
        <dbReference type="ChEBI" id="CHEBI:61977"/>
        <dbReference type="ChEBI" id="CHEBI:456216"/>
        <dbReference type="EC" id="2.7.11.1"/>
    </reaction>
</comment>
<dbReference type="PROSITE" id="PS50908">
    <property type="entry name" value="RWD"/>
    <property type="match status" value="1"/>
</dbReference>
<evidence type="ECO:0000256" key="4">
    <source>
        <dbReference type="ARBA" id="ARBA00022741"/>
    </source>
</evidence>
<dbReference type="SUPFAM" id="SSF54495">
    <property type="entry name" value="UBC-like"/>
    <property type="match status" value="1"/>
</dbReference>
<dbReference type="PROSITE" id="PS50011">
    <property type="entry name" value="PROTEIN_KINASE_DOM"/>
    <property type="match status" value="1"/>
</dbReference>
<dbReference type="InterPro" id="IPR024435">
    <property type="entry name" value="HisRS-related_dom"/>
</dbReference>
<dbReference type="PANTHER" id="PTHR11042:SF136">
    <property type="entry name" value="EIF-2-ALPHA KINASE GCN2"/>
    <property type="match status" value="1"/>
</dbReference>
<keyword evidence="2" id="KW-0723">Serine/threonine-protein kinase</keyword>
<comment type="similarity">
    <text evidence="8">Belongs to the protein kinase superfamily. Ser/Thr protein kinase family. GCN2 subfamily.</text>
</comment>
<dbReference type="GO" id="GO:1990625">
    <property type="term" value="P:negative regulation of cytoplasmic translational initiation in response to stress"/>
    <property type="evidence" value="ECO:0007669"/>
    <property type="project" value="TreeGrafter"/>
</dbReference>
<feature type="binding site" evidence="11">
    <location>
        <position position="348"/>
    </location>
    <ligand>
        <name>ATP</name>
        <dbReference type="ChEBI" id="CHEBI:30616"/>
    </ligand>
</feature>
<protein>
    <recommendedName>
        <fullName evidence="1">non-specific serine/threonine protein kinase</fullName>
        <ecNumber evidence="1">2.7.11.1</ecNumber>
    </recommendedName>
</protein>
<keyword evidence="4 11" id="KW-0547">Nucleotide-binding</keyword>
<evidence type="ECO:0000256" key="11">
    <source>
        <dbReference type="PROSITE-ProRule" id="PRU10141"/>
    </source>
</evidence>
<dbReference type="PROSITE" id="PS00108">
    <property type="entry name" value="PROTEIN_KINASE_ST"/>
    <property type="match status" value="1"/>
</dbReference>
<dbReference type="CDD" id="cd23823">
    <property type="entry name" value="RWD_GCN2"/>
    <property type="match status" value="1"/>
</dbReference>
<evidence type="ECO:0000259" key="12">
    <source>
        <dbReference type="PROSITE" id="PS50011"/>
    </source>
</evidence>
<dbReference type="Pfam" id="PF00069">
    <property type="entry name" value="Pkinase"/>
    <property type="match status" value="2"/>
</dbReference>